<reference evidence="1" key="1">
    <citation type="submission" date="2021-01" db="EMBL/GenBank/DDBJ databases">
        <authorList>
            <person name="Corre E."/>
            <person name="Pelletier E."/>
            <person name="Niang G."/>
            <person name="Scheremetjew M."/>
            <person name="Finn R."/>
            <person name="Kale V."/>
            <person name="Holt S."/>
            <person name="Cochrane G."/>
            <person name="Meng A."/>
            <person name="Brown T."/>
            <person name="Cohen L."/>
        </authorList>
    </citation>
    <scope>NUCLEOTIDE SEQUENCE</scope>
    <source>
        <strain evidence="1">S3</strain>
    </source>
</reference>
<accession>A0A7S3IF39</accession>
<name>A0A7S3IF39_9SPIT</name>
<evidence type="ECO:0000313" key="1">
    <source>
        <dbReference type="EMBL" id="CAE0321911.1"/>
    </source>
</evidence>
<dbReference type="EMBL" id="HBIH01006084">
    <property type="protein sequence ID" value="CAE0321911.1"/>
    <property type="molecule type" value="Transcribed_RNA"/>
</dbReference>
<gene>
    <name evidence="1" type="ORF">SINC0208_LOCUS2494</name>
</gene>
<dbReference type="AlphaFoldDB" id="A0A7S3IF39"/>
<sequence>MSLEELAHGHDLFLTVARALHLYTVDTHLDLFRDWDKAISFFVAVGVHAPCFVADDVTILAENLIAVRALLASVNQHLAFEAAELLFELAPFLRLKDLAQVKDVLV</sequence>
<organism evidence="1">
    <name type="scientific">Strombidium inclinatum</name>
    <dbReference type="NCBI Taxonomy" id="197538"/>
    <lineage>
        <taxon>Eukaryota</taxon>
        <taxon>Sar</taxon>
        <taxon>Alveolata</taxon>
        <taxon>Ciliophora</taxon>
        <taxon>Intramacronucleata</taxon>
        <taxon>Spirotrichea</taxon>
        <taxon>Oligotrichia</taxon>
        <taxon>Strombidiidae</taxon>
        <taxon>Strombidium</taxon>
    </lineage>
</organism>
<proteinExistence type="predicted"/>
<protein>
    <submittedName>
        <fullName evidence="1">Uncharacterized protein</fullName>
    </submittedName>
</protein>